<dbReference type="PANTHER" id="PTHR30151">
    <property type="entry name" value="ALKANE SULFONATE ABC TRANSPORTER-RELATED, MEMBRANE SUBUNIT"/>
    <property type="match status" value="1"/>
</dbReference>
<dbReference type="Proteomes" id="UP000182584">
    <property type="component" value="Unassembled WGS sequence"/>
</dbReference>
<evidence type="ECO:0000259" key="8">
    <source>
        <dbReference type="PROSITE" id="PS50928"/>
    </source>
</evidence>
<dbReference type="RefSeq" id="WP_022757957.1">
    <property type="nucleotide sequence ID" value="NZ_CM009896.1"/>
</dbReference>
<keyword evidence="2 7" id="KW-0813">Transport</keyword>
<proteinExistence type="inferred from homology"/>
<evidence type="ECO:0000256" key="5">
    <source>
        <dbReference type="ARBA" id="ARBA00022989"/>
    </source>
</evidence>
<dbReference type="CDD" id="cd06261">
    <property type="entry name" value="TM_PBP2"/>
    <property type="match status" value="1"/>
</dbReference>
<feature type="transmembrane region" description="Helical" evidence="7">
    <location>
        <begin position="148"/>
        <end position="169"/>
    </location>
</feature>
<evidence type="ECO:0000256" key="2">
    <source>
        <dbReference type="ARBA" id="ARBA00022448"/>
    </source>
</evidence>
<dbReference type="InterPro" id="IPR000515">
    <property type="entry name" value="MetI-like"/>
</dbReference>
<dbReference type="AlphaFoldDB" id="A0A1H9UDT2"/>
<feature type="transmembrane region" description="Helical" evidence="7">
    <location>
        <begin position="120"/>
        <end position="141"/>
    </location>
</feature>
<name>A0A1H9UDT2_BUTFI</name>
<protein>
    <submittedName>
        <fullName evidence="9">NitT/TauT family transport system permease protein</fullName>
    </submittedName>
</protein>
<dbReference type="PANTHER" id="PTHR30151:SF0">
    <property type="entry name" value="ABC TRANSPORTER PERMEASE PROTEIN MJ0413-RELATED"/>
    <property type="match status" value="1"/>
</dbReference>
<accession>A0A1H9UDT2</accession>
<feature type="transmembrane region" description="Helical" evidence="7">
    <location>
        <begin position="276"/>
        <end position="294"/>
    </location>
</feature>
<evidence type="ECO:0000256" key="7">
    <source>
        <dbReference type="RuleBase" id="RU363032"/>
    </source>
</evidence>
<sequence length="307" mass="34804">MNRIVKILLSVPTVLFLANLLITILVEGKREVESNTVYIAVLVGIWLLYIGRNLYTKNIVKKSFNDIITVIYIVFLAIELSTRVFDSLNKTLFPAMEDVAFIFAKDYQMMLLNILSSLEILVIGYGIALVLGNFLGLIIGYNDRLRELFFPIAKVVSPIPPMVYTPYLIAILPNFNMASISVIAFGLFWPIFMNMIIRIEGMEKRILDSARTLNVDTPTMLFKIILPYSLPGIIKSIRVQFSVTFMILVMAEMIGAKSGLGFYVKKFSDYIDFTRVFAGIILIGFVIAVANSFLQKLENRLIKWKPV</sequence>
<evidence type="ECO:0000256" key="4">
    <source>
        <dbReference type="ARBA" id="ARBA00022692"/>
    </source>
</evidence>
<feature type="transmembrane region" description="Helical" evidence="7">
    <location>
        <begin position="175"/>
        <end position="197"/>
    </location>
</feature>
<keyword evidence="6 7" id="KW-0472">Membrane</keyword>
<comment type="similarity">
    <text evidence="7">Belongs to the binding-protein-dependent transport system permease family.</text>
</comment>
<dbReference type="GO" id="GO:0005886">
    <property type="term" value="C:plasma membrane"/>
    <property type="evidence" value="ECO:0007669"/>
    <property type="project" value="UniProtKB-SubCell"/>
</dbReference>
<comment type="subcellular location">
    <subcellularLocation>
        <location evidence="1 7">Cell membrane</location>
        <topology evidence="1 7">Multi-pass membrane protein</topology>
    </subcellularLocation>
</comment>
<evidence type="ECO:0000313" key="10">
    <source>
        <dbReference type="Proteomes" id="UP000182584"/>
    </source>
</evidence>
<dbReference type="EMBL" id="FOGJ01000018">
    <property type="protein sequence ID" value="SES07327.1"/>
    <property type="molecule type" value="Genomic_DNA"/>
</dbReference>
<reference evidence="9 10" key="1">
    <citation type="submission" date="2016-10" db="EMBL/GenBank/DDBJ databases">
        <authorList>
            <person name="de Groot N.N."/>
        </authorList>
    </citation>
    <scope>NUCLEOTIDE SEQUENCE [LARGE SCALE GENOMIC DNA]</scope>
    <source>
        <strain evidence="9 10">AR40</strain>
    </source>
</reference>
<keyword evidence="3" id="KW-1003">Cell membrane</keyword>
<dbReference type="GO" id="GO:0055085">
    <property type="term" value="P:transmembrane transport"/>
    <property type="evidence" value="ECO:0007669"/>
    <property type="project" value="InterPro"/>
</dbReference>
<dbReference type="GeneID" id="89509862"/>
<dbReference type="PROSITE" id="PS50928">
    <property type="entry name" value="ABC_TM1"/>
    <property type="match status" value="1"/>
</dbReference>
<evidence type="ECO:0000256" key="3">
    <source>
        <dbReference type="ARBA" id="ARBA00022475"/>
    </source>
</evidence>
<evidence type="ECO:0000313" key="9">
    <source>
        <dbReference type="EMBL" id="SES07327.1"/>
    </source>
</evidence>
<dbReference type="SUPFAM" id="SSF161098">
    <property type="entry name" value="MetI-like"/>
    <property type="match status" value="1"/>
</dbReference>
<keyword evidence="4 7" id="KW-0812">Transmembrane</keyword>
<dbReference type="InterPro" id="IPR035906">
    <property type="entry name" value="MetI-like_sf"/>
</dbReference>
<keyword evidence="5 7" id="KW-1133">Transmembrane helix</keyword>
<dbReference type="Pfam" id="PF00528">
    <property type="entry name" value="BPD_transp_1"/>
    <property type="match status" value="1"/>
</dbReference>
<evidence type="ECO:0000256" key="6">
    <source>
        <dbReference type="ARBA" id="ARBA00023136"/>
    </source>
</evidence>
<dbReference type="OrthoDB" id="9796361at2"/>
<organism evidence="9 10">
    <name type="scientific">Butyrivibrio fibrisolvens</name>
    <dbReference type="NCBI Taxonomy" id="831"/>
    <lineage>
        <taxon>Bacteria</taxon>
        <taxon>Bacillati</taxon>
        <taxon>Bacillota</taxon>
        <taxon>Clostridia</taxon>
        <taxon>Lachnospirales</taxon>
        <taxon>Lachnospiraceae</taxon>
        <taxon>Butyrivibrio</taxon>
    </lineage>
</organism>
<feature type="transmembrane region" description="Helical" evidence="7">
    <location>
        <begin position="67"/>
        <end position="85"/>
    </location>
</feature>
<feature type="domain" description="ABC transmembrane type-1" evidence="8">
    <location>
        <begin position="114"/>
        <end position="294"/>
    </location>
</feature>
<dbReference type="Gene3D" id="1.10.3720.10">
    <property type="entry name" value="MetI-like"/>
    <property type="match status" value="1"/>
</dbReference>
<feature type="transmembrane region" description="Helical" evidence="7">
    <location>
        <begin position="37"/>
        <end position="55"/>
    </location>
</feature>
<evidence type="ECO:0000256" key="1">
    <source>
        <dbReference type="ARBA" id="ARBA00004651"/>
    </source>
</evidence>
<gene>
    <name evidence="9" type="ORF">SAMN04487884_11832</name>
</gene>
<feature type="transmembrane region" description="Helical" evidence="7">
    <location>
        <begin position="7"/>
        <end position="25"/>
    </location>
</feature>
<feature type="transmembrane region" description="Helical" evidence="7">
    <location>
        <begin position="243"/>
        <end position="264"/>
    </location>
</feature>